<dbReference type="InterPro" id="IPR041664">
    <property type="entry name" value="AAA_16"/>
</dbReference>
<keyword evidence="2" id="KW-0067">ATP-binding</keyword>
<protein>
    <submittedName>
        <fullName evidence="2">ATP-binding protein</fullName>
    </submittedName>
</protein>
<organism evidence="2 3">
    <name type="scientific">Adlercreutzia muris</name>
    <dbReference type="NCBI Taxonomy" id="1796610"/>
    <lineage>
        <taxon>Bacteria</taxon>
        <taxon>Bacillati</taxon>
        <taxon>Actinomycetota</taxon>
        <taxon>Coriobacteriia</taxon>
        <taxon>Eggerthellales</taxon>
        <taxon>Eggerthellaceae</taxon>
        <taxon>Adlercreutzia</taxon>
    </lineage>
</organism>
<evidence type="ECO:0000259" key="1">
    <source>
        <dbReference type="Pfam" id="PF13191"/>
    </source>
</evidence>
<dbReference type="InterPro" id="IPR027417">
    <property type="entry name" value="P-loop_NTPase"/>
</dbReference>
<dbReference type="Proteomes" id="UP000479639">
    <property type="component" value="Unassembled WGS sequence"/>
</dbReference>
<keyword evidence="3" id="KW-1185">Reference proteome</keyword>
<gene>
    <name evidence="2" type="ORF">F8D48_02770</name>
</gene>
<dbReference type="RefSeq" id="WP_151429874.1">
    <property type="nucleotide sequence ID" value="NZ_JANJZI010000012.1"/>
</dbReference>
<evidence type="ECO:0000313" key="2">
    <source>
        <dbReference type="EMBL" id="KAB1651010.1"/>
    </source>
</evidence>
<dbReference type="GO" id="GO:0005524">
    <property type="term" value="F:ATP binding"/>
    <property type="evidence" value="ECO:0007669"/>
    <property type="project" value="UniProtKB-KW"/>
</dbReference>
<proteinExistence type="predicted"/>
<dbReference type="Pfam" id="PF13191">
    <property type="entry name" value="AAA_16"/>
    <property type="match status" value="1"/>
</dbReference>
<sequence>MCQNPFTPAFGGKPQHFFGRRSELSLVGDALDNSLSPHRALFITGNRGCGKTALLEQVSELAIAHKWLAVDVHAEDALMSAVKKLAGGTQREETRNAQPEAFGVTLGGVSTTLSTSFTGIDLSDLIQEKLDGLRSPRGILITVDEAQKMSERDAEGLCTGAQMAMRKGYAVMLVLAGLPESKEKIATYRGCTFMERAFDIKLSSLLIDETYDAFRGLLALSTNLVADEEAIDHMARFSLGYPYLMQLIGFYAVEVAGDCQKGQWVSVGPGDVAVAEMTAYAAYRENVLKAALRPVRNGVRGYLHTMALLLDADGRAETRKIAAALEKEPSQCTMMRQRLIDRRLIVADGRGFVRFNLPYLGQYLLEEEFADENATSTPGAWLF</sequence>
<feature type="domain" description="Orc1-like AAA ATPase" evidence="1">
    <location>
        <begin position="17"/>
        <end position="155"/>
    </location>
</feature>
<dbReference type="AlphaFoldDB" id="A0A7C8BSE5"/>
<dbReference type="EMBL" id="WAJS01000006">
    <property type="protein sequence ID" value="KAB1651010.1"/>
    <property type="molecule type" value="Genomic_DNA"/>
</dbReference>
<name>A0A7C8BSE5_9ACTN</name>
<accession>A0A7C8BSE5</accession>
<keyword evidence="2" id="KW-0547">Nucleotide-binding</keyword>
<evidence type="ECO:0000313" key="3">
    <source>
        <dbReference type="Proteomes" id="UP000479639"/>
    </source>
</evidence>
<dbReference type="Gene3D" id="3.40.50.300">
    <property type="entry name" value="P-loop containing nucleotide triphosphate hydrolases"/>
    <property type="match status" value="1"/>
</dbReference>
<comment type="caution">
    <text evidence="2">The sequence shown here is derived from an EMBL/GenBank/DDBJ whole genome shotgun (WGS) entry which is preliminary data.</text>
</comment>
<dbReference type="SUPFAM" id="SSF52540">
    <property type="entry name" value="P-loop containing nucleoside triphosphate hydrolases"/>
    <property type="match status" value="1"/>
</dbReference>
<reference evidence="2 3" key="1">
    <citation type="submission" date="2019-09" db="EMBL/GenBank/DDBJ databases">
        <title>Whole genome shotgun sequencing (WGS) of Ellagibacter isourolithinifaciens DSM 104140(T) and Adlercreutzia muris DSM 29508(T).</title>
        <authorList>
            <person name="Stoll D.A."/>
            <person name="Danylec N."/>
            <person name="Huch M."/>
        </authorList>
    </citation>
    <scope>NUCLEOTIDE SEQUENCE [LARGE SCALE GENOMIC DNA]</scope>
    <source>
        <strain evidence="2 3">DSM 29508</strain>
    </source>
</reference>